<dbReference type="PANTHER" id="PTHR31286:SF167">
    <property type="entry name" value="OS09G0268800 PROTEIN"/>
    <property type="match status" value="1"/>
</dbReference>
<feature type="region of interest" description="Disordered" evidence="1">
    <location>
        <begin position="116"/>
        <end position="149"/>
    </location>
</feature>
<dbReference type="PANTHER" id="PTHR31286">
    <property type="entry name" value="GLYCINE-RICH CELL WALL STRUCTURAL PROTEIN 1.8-LIKE"/>
    <property type="match status" value="1"/>
</dbReference>
<name>A0AAW0JY03_QUESU</name>
<dbReference type="Proteomes" id="UP000237347">
    <property type="component" value="Unassembled WGS sequence"/>
</dbReference>
<dbReference type="EMBL" id="PKMF04000451">
    <property type="protein sequence ID" value="KAK7831104.1"/>
    <property type="molecule type" value="Genomic_DNA"/>
</dbReference>
<keyword evidence="4" id="KW-1185">Reference proteome</keyword>
<evidence type="ECO:0000313" key="4">
    <source>
        <dbReference type="Proteomes" id="UP000237347"/>
    </source>
</evidence>
<reference evidence="3 4" key="1">
    <citation type="journal article" date="2018" name="Sci. Data">
        <title>The draft genome sequence of cork oak.</title>
        <authorList>
            <person name="Ramos A.M."/>
            <person name="Usie A."/>
            <person name="Barbosa P."/>
            <person name="Barros P.M."/>
            <person name="Capote T."/>
            <person name="Chaves I."/>
            <person name="Simoes F."/>
            <person name="Abreu I."/>
            <person name="Carrasquinho I."/>
            <person name="Faro C."/>
            <person name="Guimaraes J.B."/>
            <person name="Mendonca D."/>
            <person name="Nobrega F."/>
            <person name="Rodrigues L."/>
            <person name="Saibo N.J.M."/>
            <person name="Varela M.C."/>
            <person name="Egas C."/>
            <person name="Matos J."/>
            <person name="Miguel C.M."/>
            <person name="Oliveira M.M."/>
            <person name="Ricardo C.P."/>
            <person name="Goncalves S."/>
        </authorList>
    </citation>
    <scope>NUCLEOTIDE SEQUENCE [LARGE SCALE GENOMIC DNA]</scope>
    <source>
        <strain evidence="4">cv. HL8</strain>
    </source>
</reference>
<dbReference type="InterPro" id="IPR025836">
    <property type="entry name" value="Zn_knuckle_CX2CX4HX4C"/>
</dbReference>
<feature type="domain" description="Zinc knuckle CX2CX4HX4C" evidence="2">
    <location>
        <begin position="62"/>
        <end position="92"/>
    </location>
</feature>
<dbReference type="AlphaFoldDB" id="A0AAW0JY03"/>
<protein>
    <recommendedName>
        <fullName evidence="2">Zinc knuckle CX2CX4HX4C domain-containing protein</fullName>
    </recommendedName>
</protein>
<organism evidence="3 4">
    <name type="scientific">Quercus suber</name>
    <name type="common">Cork oak</name>
    <dbReference type="NCBI Taxonomy" id="58331"/>
    <lineage>
        <taxon>Eukaryota</taxon>
        <taxon>Viridiplantae</taxon>
        <taxon>Streptophyta</taxon>
        <taxon>Embryophyta</taxon>
        <taxon>Tracheophyta</taxon>
        <taxon>Spermatophyta</taxon>
        <taxon>Magnoliopsida</taxon>
        <taxon>eudicotyledons</taxon>
        <taxon>Gunneridae</taxon>
        <taxon>Pentapetalae</taxon>
        <taxon>rosids</taxon>
        <taxon>fabids</taxon>
        <taxon>Fagales</taxon>
        <taxon>Fagaceae</taxon>
        <taxon>Quercus</taxon>
    </lineage>
</organism>
<dbReference type="Pfam" id="PF14392">
    <property type="entry name" value="zf-CCHC_4"/>
    <property type="match status" value="1"/>
</dbReference>
<evidence type="ECO:0000256" key="1">
    <source>
        <dbReference type="SAM" id="MobiDB-lite"/>
    </source>
</evidence>
<sequence length="273" mass="30175">MGASFEMRYARVAEEVGNRLGRVLEIERRRNNNKQNFFMQVKVALPLEKEIQRGAFLAGSDGKKYWVNLKYERLPIFCHYCGMLGYELRFCAQYFSKTKFGTEIECGFGDWLKASRGRTRPPQWREVTKDDKHKGKKGGSKLQSASQNMVEVGVSSGGEESKHIKPVMEGEGGAIGSVEEDWADSENIAKNQESGGVEKGGGDSGSLISGGQKPCLHERSEVAPKIHAEHVQLSNVGVGLNNTRKPSTWTRLVRMEVGPVGVLKEGAKSILAK</sequence>
<comment type="caution">
    <text evidence="3">The sequence shown here is derived from an EMBL/GenBank/DDBJ whole genome shotgun (WGS) entry which is preliminary data.</text>
</comment>
<gene>
    <name evidence="3" type="ORF">CFP56_027654</name>
</gene>
<evidence type="ECO:0000313" key="3">
    <source>
        <dbReference type="EMBL" id="KAK7831104.1"/>
    </source>
</evidence>
<dbReference type="InterPro" id="IPR040256">
    <property type="entry name" value="At4g02000-like"/>
</dbReference>
<accession>A0AAW0JY03</accession>
<evidence type="ECO:0000259" key="2">
    <source>
        <dbReference type="Pfam" id="PF14392"/>
    </source>
</evidence>
<proteinExistence type="predicted"/>
<feature type="region of interest" description="Disordered" evidence="1">
    <location>
        <begin position="191"/>
        <end position="213"/>
    </location>
</feature>